<organism evidence="14">
    <name type="scientific">Ostreococcus tauri</name>
    <name type="common">Marine green alga</name>
    <dbReference type="NCBI Taxonomy" id="70448"/>
    <lineage>
        <taxon>Eukaryota</taxon>
        <taxon>Viridiplantae</taxon>
        <taxon>Chlorophyta</taxon>
        <taxon>Mamiellophyceae</taxon>
        <taxon>Mamiellales</taxon>
        <taxon>Bathycoccaceae</taxon>
        <taxon>Ostreococcus</taxon>
    </lineage>
</organism>
<dbReference type="GO" id="GO:0000796">
    <property type="term" value="C:condensin complex"/>
    <property type="evidence" value="ECO:0007669"/>
    <property type="project" value="TreeGrafter"/>
</dbReference>
<evidence type="ECO:0000259" key="13">
    <source>
        <dbReference type="Pfam" id="PF12922"/>
    </source>
</evidence>
<evidence type="ECO:0000313" key="14">
    <source>
        <dbReference type="EMBL" id="OUS42209.1"/>
    </source>
</evidence>
<dbReference type="EMBL" id="KZ155839">
    <property type="protein sequence ID" value="OUS42209.1"/>
    <property type="molecule type" value="Genomic_DNA"/>
</dbReference>
<evidence type="ECO:0000259" key="12">
    <source>
        <dbReference type="Pfam" id="PF12717"/>
    </source>
</evidence>
<feature type="domain" description="Condensin complex subunit 1 N-terminal" evidence="13">
    <location>
        <begin position="86"/>
        <end position="248"/>
    </location>
</feature>
<evidence type="ECO:0000256" key="1">
    <source>
        <dbReference type="ARBA" id="ARBA00004123"/>
    </source>
</evidence>
<evidence type="ECO:0000256" key="3">
    <source>
        <dbReference type="ARBA" id="ARBA00009606"/>
    </source>
</evidence>
<dbReference type="PANTHER" id="PTHR14222:SF2">
    <property type="entry name" value="CONDENSIN COMPLEX SUBUNIT 1"/>
    <property type="match status" value="1"/>
</dbReference>
<reference evidence="14" key="1">
    <citation type="submission" date="2017-04" db="EMBL/GenBank/DDBJ databases">
        <title>Population genomics of picophytoplankton unveils novel chromosome hypervariability.</title>
        <authorList>
            <consortium name="DOE Joint Genome Institute"/>
            <person name="Blanc-Mathieu R."/>
            <person name="Krasovec M."/>
            <person name="Hebrard M."/>
            <person name="Yau S."/>
            <person name="Desgranges E."/>
            <person name="Martin J."/>
            <person name="Schackwitz W."/>
            <person name="Kuo A."/>
            <person name="Salin G."/>
            <person name="Donnadieu C."/>
            <person name="Desdevises Y."/>
            <person name="Sanchez-Ferandin S."/>
            <person name="Moreau H."/>
            <person name="Rivals E."/>
            <person name="Grigoriev I.V."/>
            <person name="Grimsley N."/>
            <person name="Eyre-Walker A."/>
            <person name="Piganeau G."/>
        </authorList>
    </citation>
    <scope>NUCLEOTIDE SEQUENCE [LARGE SCALE GENOMIC DNA]</scope>
    <source>
        <strain evidence="14">RCC 1115</strain>
    </source>
</reference>
<dbReference type="InterPro" id="IPR024324">
    <property type="entry name" value="Condensin_cplx_su1_N"/>
</dbReference>
<gene>
    <name evidence="14" type="ORF">BE221DRAFT_196493</name>
</gene>
<feature type="region of interest" description="Disordered" evidence="11">
    <location>
        <begin position="1222"/>
        <end position="1284"/>
    </location>
</feature>
<dbReference type="InterPro" id="IPR032682">
    <property type="entry name" value="Cnd1_C"/>
</dbReference>
<keyword evidence="4" id="KW-0158">Chromosome</keyword>
<dbReference type="InterPro" id="IPR007673">
    <property type="entry name" value="Condensin_cplx_su1"/>
</dbReference>
<dbReference type="GO" id="GO:0007076">
    <property type="term" value="P:mitotic chromosome condensation"/>
    <property type="evidence" value="ECO:0007669"/>
    <property type="project" value="InterPro"/>
</dbReference>
<dbReference type="GO" id="GO:0042393">
    <property type="term" value="F:histone binding"/>
    <property type="evidence" value="ECO:0007669"/>
    <property type="project" value="TreeGrafter"/>
</dbReference>
<dbReference type="PANTHER" id="PTHR14222">
    <property type="entry name" value="CONDENSIN"/>
    <property type="match status" value="1"/>
</dbReference>
<dbReference type="Gene3D" id="1.25.10.10">
    <property type="entry name" value="Leucine-rich Repeat Variant"/>
    <property type="match status" value="1"/>
</dbReference>
<comment type="similarity">
    <text evidence="3 10">Belongs to the CND1 (condensin subunit 1) family.</text>
</comment>
<dbReference type="GO" id="GO:0051301">
    <property type="term" value="P:cell division"/>
    <property type="evidence" value="ECO:0007669"/>
    <property type="project" value="UniProtKB-KW"/>
</dbReference>
<dbReference type="GO" id="GO:0010032">
    <property type="term" value="P:meiotic chromosome condensation"/>
    <property type="evidence" value="ECO:0007669"/>
    <property type="project" value="TreeGrafter"/>
</dbReference>
<comment type="function">
    <text evidence="10">Regulatory subunit of the condensin complex, a complex required for conversion of interphase chromatin into mitotic-like condense chromosomes. The condensin complex probably introduces positive supercoils into relaxed DNA in the presence of type I topoisomerases and converts nicked DNA into positive knotted forms in the presence of type II topoisomerases.</text>
</comment>
<accession>A0A1Y5HY67</accession>
<evidence type="ECO:0000256" key="8">
    <source>
        <dbReference type="ARBA" id="ARBA00023242"/>
    </source>
</evidence>
<feature type="compositionally biased region" description="Acidic residues" evidence="11">
    <location>
        <begin position="1222"/>
        <end position="1243"/>
    </location>
</feature>
<comment type="subcellular location">
    <subcellularLocation>
        <location evidence="2">Chromosome</location>
    </subcellularLocation>
    <subcellularLocation>
        <location evidence="1">Nucleus</location>
    </subcellularLocation>
</comment>
<evidence type="ECO:0000256" key="4">
    <source>
        <dbReference type="ARBA" id="ARBA00022454"/>
    </source>
</evidence>
<evidence type="ECO:0000256" key="9">
    <source>
        <dbReference type="ARBA" id="ARBA00023306"/>
    </source>
</evidence>
<dbReference type="InterPro" id="IPR026971">
    <property type="entry name" value="CND1/NCAPD3"/>
</dbReference>
<evidence type="ECO:0000256" key="10">
    <source>
        <dbReference type="PIRNR" id="PIRNR017127"/>
    </source>
</evidence>
<dbReference type="Proteomes" id="UP000195557">
    <property type="component" value="Unassembled WGS sequence"/>
</dbReference>
<dbReference type="PIRSF" id="PIRSF017127">
    <property type="entry name" value="Condensin_D2"/>
    <property type="match status" value="1"/>
</dbReference>
<dbReference type="eggNOG" id="KOG0414">
    <property type="taxonomic scope" value="Eukaryota"/>
</dbReference>
<dbReference type="InterPro" id="IPR016024">
    <property type="entry name" value="ARM-type_fold"/>
</dbReference>
<evidence type="ECO:0000256" key="6">
    <source>
        <dbReference type="ARBA" id="ARBA00022776"/>
    </source>
</evidence>
<evidence type="ECO:0000256" key="11">
    <source>
        <dbReference type="SAM" id="MobiDB-lite"/>
    </source>
</evidence>
<feature type="region of interest" description="Disordered" evidence="11">
    <location>
        <begin position="479"/>
        <end position="509"/>
    </location>
</feature>
<feature type="domain" description="Condensin complex subunit 1 C-terminal" evidence="12">
    <location>
        <begin position="956"/>
        <end position="1123"/>
    </location>
</feature>
<keyword evidence="7 10" id="KW-0226">DNA condensation</keyword>
<dbReference type="GO" id="GO:0000779">
    <property type="term" value="C:condensed chromosome, centromeric region"/>
    <property type="evidence" value="ECO:0007669"/>
    <property type="project" value="TreeGrafter"/>
</dbReference>
<dbReference type="Pfam" id="PF12717">
    <property type="entry name" value="Cnd1"/>
    <property type="match status" value="1"/>
</dbReference>
<dbReference type="Pfam" id="PF12922">
    <property type="entry name" value="Cnd1_N"/>
    <property type="match status" value="1"/>
</dbReference>
<name>A0A1Y5HY67_OSTTA</name>
<evidence type="ECO:0000256" key="5">
    <source>
        <dbReference type="ARBA" id="ARBA00022618"/>
    </source>
</evidence>
<evidence type="ECO:0000256" key="7">
    <source>
        <dbReference type="ARBA" id="ARBA00023067"/>
    </source>
</evidence>
<feature type="compositionally biased region" description="Basic residues" evidence="11">
    <location>
        <begin position="1275"/>
        <end position="1284"/>
    </location>
</feature>
<protein>
    <recommendedName>
        <fullName evidence="10">Condensin-1 complex subunit CAP-D2</fullName>
    </recommendedName>
</protein>
<keyword evidence="8" id="KW-0539">Nucleus</keyword>
<dbReference type="GO" id="GO:0005634">
    <property type="term" value="C:nucleus"/>
    <property type="evidence" value="ECO:0007669"/>
    <property type="project" value="UniProtKB-SubCell"/>
</dbReference>
<dbReference type="InterPro" id="IPR011989">
    <property type="entry name" value="ARM-like"/>
</dbReference>
<proteinExistence type="inferred from homology"/>
<sequence length="1284" mass="140127">MSAVEFDLTALLLELRRARDDDHADDEDETTDSELARTPSERREFIEDLCLELTDGDACDVVRDEVTRRKVTNAIRAFGELGAIERARLMDAMCSNLSVLCASASAREREERQEGDEEISWTRAALKAYVGFIFHVCERCEKESTSFDGVAAVAAAGKGKKAKTKSQLVEWRWDEQRERVVHVMAGVLDVDLWQVFRPKQPEEEFLLLFVRLGSMCLENSAAMKSKVTKRATFEMMGSCALKWGQLEQVTTALIHLLNKCEHLPGPIAELASNAADRFENAHLAAALIREVGRVDPYDYKVQQASDAVGVRCIGAFLSEIAERMPKTTMTNMSMLMPHLDGEAYSLRSAIVSVLGHLLISQKDVVAVSDHHDNGTAPLLRSKQGFLDLLVERVHDTSAFTRARVLNTWATMAEAKAIPLSHWLVVADLAIGRLHDKGALVRKAAMGLLASLLGYNPFAPQLPSATFAESLKDYEAKLASMTPPADENEEVEEVKHPDAPQKAQNAPTEGDANAAVHLGGGIEAVRTMVAALKTALGFTVQLSGTVAILCNLLTSSVASDVTEAIGLLVRMRQFNVDGSTEGIRRLLGLIFSRDQVIKDAVVEAVDVLYLSNAESPLVAAAGLSELAATAALGELAALEDVLKALVLSERLPSNGAVTKALWSTVSSSECSNNRKAAAINVLTMCARTNPEIVRGHIGTVCAAIEASLSGEKKSPTLCRAACCALTVVRAKDGEPLERGHPVFAELAKVLHPAAPLAGRAWFPSAEQAISALYSLHPDPEHTFSEIIKAFATATFSGNSLDKIPTAVLARFLFVLGEVSLRHLVHIEKLARSVRMARIERDRKAVEAKENGEGDDNDLAAAMGEGAVTEDLLLDNTRERVESELLAMKGAAHGLIAIYAPFVVQLCSHPAVVQGPELLRGAALAALTRFMVLDVKFCEDHLKLIFARLKVESDKGTRAAIIVALGDLAFRFPNAVEPWTEHLYGIREWGNSLHDTDAGVRQHAITVLSHLVLNDMMKVKGHISEMARCLEDPDPRVAGVAKLFFHELAQKHGNPVYNLLTDLLSRLSTDEDISPDAFKRIMTRLVGFIDKERQAESLCEKMCARFAEAVLAETPKPARDIAFCISQLNLSEKAFKKFTEAWKQYEAALYDHEVHASFIALCQKQKRAAKPEAKQFIEVYEAKLNESHVERAAAYNVSARAEGKETVAVTVILKEEEDVANEALAETDEANLPECEGEATEENAVVDETVERATSKTSGEQDENVAPKIATPPVSPPKRRSRKAAV</sequence>
<keyword evidence="6 10" id="KW-0498">Mitosis</keyword>
<keyword evidence="5 10" id="KW-0132">Cell division</keyword>
<dbReference type="SUPFAM" id="SSF48371">
    <property type="entry name" value="ARM repeat"/>
    <property type="match status" value="1"/>
</dbReference>
<evidence type="ECO:0000256" key="2">
    <source>
        <dbReference type="ARBA" id="ARBA00004286"/>
    </source>
</evidence>
<keyword evidence="9 10" id="KW-0131">Cell cycle</keyword>